<dbReference type="WBParaSite" id="PTRK_0000863400.1">
    <property type="protein sequence ID" value="PTRK_0000863400.1"/>
    <property type="gene ID" value="PTRK_0000863400"/>
</dbReference>
<dbReference type="Proteomes" id="UP000038045">
    <property type="component" value="Unplaced"/>
</dbReference>
<feature type="signal peptide" evidence="1">
    <location>
        <begin position="1"/>
        <end position="23"/>
    </location>
</feature>
<proteinExistence type="predicted"/>
<protein>
    <submittedName>
        <fullName evidence="3">Uncharacterized protein</fullName>
    </submittedName>
</protein>
<keyword evidence="2" id="KW-1185">Reference proteome</keyword>
<evidence type="ECO:0000313" key="3">
    <source>
        <dbReference type="WBParaSite" id="PTRK_0000863400.1"/>
    </source>
</evidence>
<accession>A0A0N4ZKK1</accession>
<organism evidence="2 3">
    <name type="scientific">Parastrongyloides trichosuri</name>
    <name type="common">Possum-specific nematode worm</name>
    <dbReference type="NCBI Taxonomy" id="131310"/>
    <lineage>
        <taxon>Eukaryota</taxon>
        <taxon>Metazoa</taxon>
        <taxon>Ecdysozoa</taxon>
        <taxon>Nematoda</taxon>
        <taxon>Chromadorea</taxon>
        <taxon>Rhabditida</taxon>
        <taxon>Tylenchina</taxon>
        <taxon>Panagrolaimomorpha</taxon>
        <taxon>Strongyloidoidea</taxon>
        <taxon>Strongyloididae</taxon>
        <taxon>Parastrongyloides</taxon>
    </lineage>
</organism>
<name>A0A0N4ZKK1_PARTI</name>
<evidence type="ECO:0000256" key="1">
    <source>
        <dbReference type="SAM" id="SignalP"/>
    </source>
</evidence>
<sequence>MVMTTKYITFILLLVVLMHTTTAWISSFRKTFDEESLRQLLEKINGPPRFHPKAIKRGCYINAGLSHGCDLANMMQDKYDYNKFQSFAGPGK</sequence>
<reference evidence="3" key="1">
    <citation type="submission" date="2017-02" db="UniProtKB">
        <authorList>
            <consortium name="WormBaseParasite"/>
        </authorList>
    </citation>
    <scope>IDENTIFICATION</scope>
</reference>
<feature type="chain" id="PRO_5005891999" evidence="1">
    <location>
        <begin position="24"/>
        <end position="92"/>
    </location>
</feature>
<keyword evidence="1" id="KW-0732">Signal</keyword>
<evidence type="ECO:0000313" key="2">
    <source>
        <dbReference type="Proteomes" id="UP000038045"/>
    </source>
</evidence>
<dbReference type="AlphaFoldDB" id="A0A0N4ZKK1"/>